<dbReference type="GeneID" id="301696322"/>
<comment type="caution">
    <text evidence="1">The sequence shown here is derived from an EMBL/GenBank/DDBJ whole genome shotgun (WGS) entry which is preliminary data.</text>
</comment>
<dbReference type="InterPro" id="IPR039422">
    <property type="entry name" value="MarR/SlyA-like"/>
</dbReference>
<dbReference type="SMART" id="SM00347">
    <property type="entry name" value="HTH_MARR"/>
    <property type="match status" value="1"/>
</dbReference>
<dbReference type="GO" id="GO:0006950">
    <property type="term" value="P:response to stress"/>
    <property type="evidence" value="ECO:0007669"/>
    <property type="project" value="TreeGrafter"/>
</dbReference>
<dbReference type="PRINTS" id="PR00598">
    <property type="entry name" value="HTHMARR"/>
</dbReference>
<dbReference type="PANTHER" id="PTHR33164">
    <property type="entry name" value="TRANSCRIPTIONAL REGULATOR, MARR FAMILY"/>
    <property type="match status" value="1"/>
</dbReference>
<dbReference type="InterPro" id="IPR000835">
    <property type="entry name" value="HTH_MarR-typ"/>
</dbReference>
<reference evidence="1 2" key="1">
    <citation type="submission" date="2019-03" db="EMBL/GenBank/DDBJ databases">
        <title>Comparative genomic analyses of the sweetpotato soil rot pathogen, Streptomyces ipomoeae.</title>
        <authorList>
            <person name="Ruschel Soares N."/>
            <person name="Badger J.H."/>
            <person name="Huguet-Tapia J.C."/>
            <person name="Clark C.A."/>
            <person name="Pettis G.S."/>
        </authorList>
    </citation>
    <scope>NUCLEOTIDE SEQUENCE [LARGE SCALE GENOMIC DNA]</scope>
    <source>
        <strain evidence="1 2">88-35</strain>
    </source>
</reference>
<name>A0A540PZG9_9ACTN</name>
<gene>
    <name evidence="1" type="ORF">Sipo8835_26750</name>
</gene>
<dbReference type="AlphaFoldDB" id="A0A540PZG9"/>
<dbReference type="GO" id="GO:0003700">
    <property type="term" value="F:DNA-binding transcription factor activity"/>
    <property type="evidence" value="ECO:0007669"/>
    <property type="project" value="InterPro"/>
</dbReference>
<organism evidence="1 2">
    <name type="scientific">Streptomyces ipomoeae</name>
    <dbReference type="NCBI Taxonomy" id="103232"/>
    <lineage>
        <taxon>Bacteria</taxon>
        <taxon>Bacillati</taxon>
        <taxon>Actinomycetota</taxon>
        <taxon>Actinomycetes</taxon>
        <taxon>Kitasatosporales</taxon>
        <taxon>Streptomycetaceae</taxon>
        <taxon>Streptomyces</taxon>
    </lineage>
</organism>
<dbReference type="PROSITE" id="PS50995">
    <property type="entry name" value="HTH_MARR_2"/>
    <property type="match status" value="1"/>
</dbReference>
<dbReference type="Gene3D" id="1.10.10.10">
    <property type="entry name" value="Winged helix-like DNA-binding domain superfamily/Winged helix DNA-binding domain"/>
    <property type="match status" value="1"/>
</dbReference>
<evidence type="ECO:0000313" key="1">
    <source>
        <dbReference type="EMBL" id="TQE27907.1"/>
    </source>
</evidence>
<sequence length="132" mass="14420">MQANMPTGGRMTVPRATLLMGLTLKSEPAGMGELGESLGMSPRNMTVLVDGLEKEDLVRRVSHPHDRRIKLVELTEAGRQVAQRELGPSQAAAAALFDDFTPEERDELLRLLGKVGDTLRARGIEMPSRDQG</sequence>
<dbReference type="InterPro" id="IPR036388">
    <property type="entry name" value="WH-like_DNA-bd_sf"/>
</dbReference>
<dbReference type="Proteomes" id="UP000318720">
    <property type="component" value="Unassembled WGS sequence"/>
</dbReference>
<dbReference type="Pfam" id="PF01047">
    <property type="entry name" value="MarR"/>
    <property type="match status" value="1"/>
</dbReference>
<accession>A0A540PZG9</accession>
<dbReference type="SUPFAM" id="SSF46785">
    <property type="entry name" value="Winged helix' DNA-binding domain"/>
    <property type="match status" value="1"/>
</dbReference>
<dbReference type="EMBL" id="SPAZ01000221">
    <property type="protein sequence ID" value="TQE27907.1"/>
    <property type="molecule type" value="Genomic_DNA"/>
</dbReference>
<proteinExistence type="predicted"/>
<dbReference type="PANTHER" id="PTHR33164:SF43">
    <property type="entry name" value="HTH-TYPE TRANSCRIPTIONAL REPRESSOR YETL"/>
    <property type="match status" value="1"/>
</dbReference>
<dbReference type="RefSeq" id="WP_141569186.1">
    <property type="nucleotide sequence ID" value="NZ_CP182305.1"/>
</dbReference>
<protein>
    <submittedName>
        <fullName evidence="1">MarR family transcriptional regulator</fullName>
    </submittedName>
</protein>
<evidence type="ECO:0000313" key="2">
    <source>
        <dbReference type="Proteomes" id="UP000318720"/>
    </source>
</evidence>
<dbReference type="InterPro" id="IPR036390">
    <property type="entry name" value="WH_DNA-bd_sf"/>
</dbReference>